<accession>A0ABV2JG12</accession>
<organism evidence="2 3">
    <name type="scientific">Streptococcus porcorum</name>
    <dbReference type="NCBI Taxonomy" id="701526"/>
    <lineage>
        <taxon>Bacteria</taxon>
        <taxon>Bacillati</taxon>
        <taxon>Bacillota</taxon>
        <taxon>Bacilli</taxon>
        <taxon>Lactobacillales</taxon>
        <taxon>Streptococcaceae</taxon>
        <taxon>Streptococcus</taxon>
    </lineage>
</organism>
<dbReference type="CDD" id="cd04301">
    <property type="entry name" value="NAT_SF"/>
    <property type="match status" value="1"/>
</dbReference>
<reference evidence="2 3" key="1">
    <citation type="submission" date="2024-06" db="EMBL/GenBank/DDBJ databases">
        <title>Genomic Encyclopedia of Type Strains, Phase IV (KMG-IV): sequencing the most valuable type-strain genomes for metagenomic binning, comparative biology and taxonomic classification.</title>
        <authorList>
            <person name="Goeker M."/>
        </authorList>
    </citation>
    <scope>NUCLEOTIDE SEQUENCE [LARGE SCALE GENOMIC DNA]</scope>
    <source>
        <strain evidence="2 3">DSM 28302</strain>
    </source>
</reference>
<dbReference type="EMBL" id="JBEPLN010000022">
    <property type="protein sequence ID" value="MET3634693.1"/>
    <property type="molecule type" value="Genomic_DNA"/>
</dbReference>
<keyword evidence="3" id="KW-1185">Reference proteome</keyword>
<dbReference type="PANTHER" id="PTHR43451:SF1">
    <property type="entry name" value="ACETYLTRANSFERASE"/>
    <property type="match status" value="1"/>
</dbReference>
<dbReference type="Proteomes" id="UP001549037">
    <property type="component" value="Unassembled WGS sequence"/>
</dbReference>
<dbReference type="InterPro" id="IPR052564">
    <property type="entry name" value="N-acetyltrans/Recomb-assoc"/>
</dbReference>
<dbReference type="InterPro" id="IPR016181">
    <property type="entry name" value="Acyl_CoA_acyltransferase"/>
</dbReference>
<evidence type="ECO:0000313" key="3">
    <source>
        <dbReference type="Proteomes" id="UP001549037"/>
    </source>
</evidence>
<comment type="caution">
    <text evidence="2">The sequence shown here is derived from an EMBL/GenBank/DDBJ whole genome shotgun (WGS) entry which is preliminary data.</text>
</comment>
<evidence type="ECO:0000313" key="2">
    <source>
        <dbReference type="EMBL" id="MET3634693.1"/>
    </source>
</evidence>
<protein>
    <submittedName>
        <fullName evidence="2">GNAT family N-acyltransferase</fullName>
    </submittedName>
</protein>
<dbReference type="Pfam" id="PF00583">
    <property type="entry name" value="Acetyltransf_1"/>
    <property type="match status" value="1"/>
</dbReference>
<dbReference type="RefSeq" id="WP_354369252.1">
    <property type="nucleotide sequence ID" value="NZ_JBEPLN010000022.1"/>
</dbReference>
<evidence type="ECO:0000259" key="1">
    <source>
        <dbReference type="PROSITE" id="PS51186"/>
    </source>
</evidence>
<name>A0ABV2JG12_9STRE</name>
<dbReference type="PANTHER" id="PTHR43451">
    <property type="entry name" value="ACETYLTRANSFERASE (GNAT) FAMILY PROTEIN"/>
    <property type="match status" value="1"/>
</dbReference>
<dbReference type="InterPro" id="IPR000182">
    <property type="entry name" value="GNAT_dom"/>
</dbReference>
<sequence>MIRLFQEKDAEPLAQMIAKSLRQINQKDYETAYIEQVVESLSADALIKRASWTHFYVVEKDATLVACGAIGPYWDKEDEASLFTIFVSADHQKQGLGSLIMKTLEQDSYFIKSKRIEIPSSITAVGFYQKFGYSIKKGEQYPDKEGLFRLEKHREVI</sequence>
<feature type="domain" description="N-acetyltransferase" evidence="1">
    <location>
        <begin position="1"/>
        <end position="155"/>
    </location>
</feature>
<gene>
    <name evidence="2" type="ORF">ABID28_001352</name>
</gene>
<proteinExistence type="predicted"/>
<dbReference type="PROSITE" id="PS51186">
    <property type="entry name" value="GNAT"/>
    <property type="match status" value="1"/>
</dbReference>
<dbReference type="SUPFAM" id="SSF55729">
    <property type="entry name" value="Acyl-CoA N-acyltransferases (Nat)"/>
    <property type="match status" value="1"/>
</dbReference>
<dbReference type="Gene3D" id="3.40.630.30">
    <property type="match status" value="1"/>
</dbReference>